<dbReference type="Pfam" id="PF01613">
    <property type="entry name" value="Flavin_Reduct"/>
    <property type="match status" value="1"/>
</dbReference>
<dbReference type="PANTHER" id="PTHR30466:SF11">
    <property type="entry name" value="FLAVIN-DEPENDENT MONOOXYGENASE, REDUCTASE SUBUNIT HSAB"/>
    <property type="match status" value="1"/>
</dbReference>
<evidence type="ECO:0000256" key="2">
    <source>
        <dbReference type="ARBA" id="ARBA00023002"/>
    </source>
</evidence>
<evidence type="ECO:0000256" key="1">
    <source>
        <dbReference type="ARBA" id="ARBA00008898"/>
    </source>
</evidence>
<evidence type="ECO:0000313" key="4">
    <source>
        <dbReference type="EMBL" id="WTW68136.1"/>
    </source>
</evidence>
<dbReference type="SUPFAM" id="SSF50475">
    <property type="entry name" value="FMN-binding split barrel"/>
    <property type="match status" value="1"/>
</dbReference>
<reference evidence="4" key="1">
    <citation type="submission" date="2022-10" db="EMBL/GenBank/DDBJ databases">
        <title>The complete genomes of actinobacterial strains from the NBC collection.</title>
        <authorList>
            <person name="Joergensen T.S."/>
            <person name="Alvarez Arevalo M."/>
            <person name="Sterndorff E.B."/>
            <person name="Faurdal D."/>
            <person name="Vuksanovic O."/>
            <person name="Mourched A.-S."/>
            <person name="Charusanti P."/>
            <person name="Shaw S."/>
            <person name="Blin K."/>
            <person name="Weber T."/>
        </authorList>
    </citation>
    <scope>NUCLEOTIDE SEQUENCE</scope>
    <source>
        <strain evidence="4">NBC_00008</strain>
    </source>
</reference>
<comment type="similarity">
    <text evidence="1">Belongs to the non-flavoprotein flavin reductase family.</text>
</comment>
<name>A0AAU2VNI8_9ACTN</name>
<dbReference type="AlphaFoldDB" id="A0AAU2VNI8"/>
<dbReference type="SMART" id="SM00903">
    <property type="entry name" value="Flavin_Reduct"/>
    <property type="match status" value="1"/>
</dbReference>
<dbReference type="GO" id="GO:0042602">
    <property type="term" value="F:riboflavin reductase (NADPH) activity"/>
    <property type="evidence" value="ECO:0007669"/>
    <property type="project" value="TreeGrafter"/>
</dbReference>
<gene>
    <name evidence="4" type="ORF">OG398_07585</name>
</gene>
<dbReference type="InterPro" id="IPR012349">
    <property type="entry name" value="Split_barrel_FMN-bd"/>
</dbReference>
<sequence>MDHTQTFDSGQFRSALGHFASGVTIVTAATTEGPVGFTCQSFTSLSLDPPLVALAPGKSSTSWPRIREAGFFCVNVLADTQEDTCLTFATSGADKFAGIDWAPGASGAPRLPGALAHIECELTGAYDAGDHELVIGRVLDIDTRPGRPLLFYRGAFNRLGV</sequence>
<feature type="domain" description="Flavin reductase like" evidence="3">
    <location>
        <begin position="16"/>
        <end position="158"/>
    </location>
</feature>
<dbReference type="EMBL" id="CP108313">
    <property type="protein sequence ID" value="WTW68136.1"/>
    <property type="molecule type" value="Genomic_DNA"/>
</dbReference>
<dbReference type="GO" id="GO:0010181">
    <property type="term" value="F:FMN binding"/>
    <property type="evidence" value="ECO:0007669"/>
    <property type="project" value="InterPro"/>
</dbReference>
<dbReference type="PANTHER" id="PTHR30466">
    <property type="entry name" value="FLAVIN REDUCTASE"/>
    <property type="match status" value="1"/>
</dbReference>
<evidence type="ECO:0000259" key="3">
    <source>
        <dbReference type="SMART" id="SM00903"/>
    </source>
</evidence>
<proteinExistence type="inferred from homology"/>
<keyword evidence="2" id="KW-0560">Oxidoreductase</keyword>
<dbReference type="InterPro" id="IPR050268">
    <property type="entry name" value="NADH-dep_flavin_reductase"/>
</dbReference>
<dbReference type="InterPro" id="IPR002563">
    <property type="entry name" value="Flavin_Rdtase-like_dom"/>
</dbReference>
<organism evidence="4">
    <name type="scientific">Streptomyces sp. NBC_00008</name>
    <dbReference type="NCBI Taxonomy" id="2903610"/>
    <lineage>
        <taxon>Bacteria</taxon>
        <taxon>Bacillati</taxon>
        <taxon>Actinomycetota</taxon>
        <taxon>Actinomycetes</taxon>
        <taxon>Kitasatosporales</taxon>
        <taxon>Streptomycetaceae</taxon>
        <taxon>Streptomyces</taxon>
    </lineage>
</organism>
<accession>A0AAU2VNI8</accession>
<dbReference type="Gene3D" id="2.30.110.10">
    <property type="entry name" value="Electron Transport, Fmn-binding Protein, Chain A"/>
    <property type="match status" value="1"/>
</dbReference>
<protein>
    <submittedName>
        <fullName evidence="4">Flavin reductase family protein</fullName>
    </submittedName>
</protein>